<protein>
    <submittedName>
        <fullName evidence="2">Cation/multidrug efflux pump</fullName>
    </submittedName>
</protein>
<keyword evidence="1" id="KW-0812">Transmembrane</keyword>
<feature type="transmembrane region" description="Helical" evidence="1">
    <location>
        <begin position="548"/>
        <end position="566"/>
    </location>
</feature>
<evidence type="ECO:0000256" key="1">
    <source>
        <dbReference type="SAM" id="Phobius"/>
    </source>
</evidence>
<feature type="transmembrane region" description="Helical" evidence="1">
    <location>
        <begin position="371"/>
        <end position="391"/>
    </location>
</feature>
<dbReference type="Gene3D" id="3.30.70.1430">
    <property type="entry name" value="Multidrug efflux transporter AcrB pore domain"/>
    <property type="match status" value="2"/>
</dbReference>
<organism evidence="2 3">
    <name type="scientific">Gluconobacter frateurii NRIC 0228</name>
    <dbReference type="NCBI Taxonomy" id="1307946"/>
    <lineage>
        <taxon>Bacteria</taxon>
        <taxon>Pseudomonadati</taxon>
        <taxon>Pseudomonadota</taxon>
        <taxon>Alphaproteobacteria</taxon>
        <taxon>Acetobacterales</taxon>
        <taxon>Acetobacteraceae</taxon>
        <taxon>Gluconobacter</taxon>
    </lineage>
</organism>
<evidence type="ECO:0000313" key="2">
    <source>
        <dbReference type="EMBL" id="GBR16667.1"/>
    </source>
</evidence>
<dbReference type="PRINTS" id="PR00702">
    <property type="entry name" value="ACRIFLAVINRP"/>
</dbReference>
<feature type="transmembrane region" description="Helical" evidence="1">
    <location>
        <begin position="921"/>
        <end position="939"/>
    </location>
</feature>
<dbReference type="InterPro" id="IPR001036">
    <property type="entry name" value="Acrflvin-R"/>
</dbReference>
<feature type="transmembrane region" description="Helical" evidence="1">
    <location>
        <begin position="442"/>
        <end position="462"/>
    </location>
</feature>
<dbReference type="Gene3D" id="3.30.70.1440">
    <property type="entry name" value="Multidrug efflux transporter AcrB pore domain"/>
    <property type="match status" value="1"/>
</dbReference>
<sequence length="1066" mass="114499">MHAHKQSSVIMNAIVRLALARPYTFVVMAILIVIAGILSAFRTPKDIFPDIGIPVVAVAWTYTNLSPQDISGRIQLPFQRSLTTTVNDIEHIEGQALTGIGITKIFFQPGADIRLANAQVTAIAQTLLRQLPTGTTPPLILNYNASTVPILQLALSGSGLTEQQLYDFGFNFIRTRLVMVPGAALPFPNGGRVRQIQMDLDPSQLQARGVSGQDVANALTLQTQITPAGFVKIGEYQYNFRLNNAPLSVEQLNMLPVKTVNGAVVRIRDVAHVRDGSPPQQNVVHVDGQRSAMLTVLKSGATSTPAIVEGIRATIPDATRGLPKQLQVTPVNDQSVFVKAAVNGVIREGAIAAGLTSLMILLFLGSWRSTLIVATSIPLSILGAIAILSALGETLNVMTLGGLGLAVGILVDEATVTIENIERHLDMDKDVHTAIIDGSGEIIVPAFLSLLCICIVFVPMFYLPGVSGFLFVPMALAVIFAMVMSFILSRTLVPTMAMFLLRTHKSGQPAQNNVFARFQKGFERRFEALKNLYGAILTVALTHRVRSVLGFLAVGFSSLALLFFLGRNFFPTVDAGAMTLHVRGPIGMRIEETGALFLDIEKQIRARLPTGEVDSIADTIGLPNSAINVAYSASGTIGPEDGDILIALKENHHPTEQYIHRLRADLPRLFPQAEFAFLPSDMTSQILNFGAPAPIDIQIVGPKPEETRQFAELVLREIRHIDGLVDARIQQPANYPELRFDVDRTRISQLGLTEGDVTNSIATSIAGTSQTAPLYWLNPQNNVTYPIAVQMPEYRIGTLSDVIGLPVTGARASVMQLQVLGALGKITRGTTSPVEGQFNIRPLINVFAGVDGRDLGAVASDVQTVLDRLGHQRPATVSVTLAGQYQSMMTAFSGLGAGLLGAIVLIYLLIVVNFQSWTDPFIVVLALPTALAGICWMLFATETPLSVPALTGAIMCMGVATANSILVISFCREHLGTHGDALEAALEGGKTRLRPVLMTALAMIIGMLPMAMGLGEGGEQNAPLGRAVIGGLIFATCASLFFVPTLFAVIYHRRKLNTPHEASPHA</sequence>
<dbReference type="Proteomes" id="UP001061070">
    <property type="component" value="Unassembled WGS sequence"/>
</dbReference>
<dbReference type="SUPFAM" id="SSF82693">
    <property type="entry name" value="Multidrug efflux transporter AcrB pore domain, PN1, PN2, PC1 and PC2 subdomains"/>
    <property type="match status" value="2"/>
</dbReference>
<feature type="transmembrane region" description="Helical" evidence="1">
    <location>
        <begin position="345"/>
        <end position="364"/>
    </location>
</feature>
<feature type="transmembrane region" description="Helical" evidence="1">
    <location>
        <begin position="996"/>
        <end position="1015"/>
    </location>
</feature>
<keyword evidence="3" id="KW-1185">Reference proteome</keyword>
<accession>A0ABQ0QF40</accession>
<feature type="transmembrane region" description="Helical" evidence="1">
    <location>
        <begin position="468"/>
        <end position="488"/>
    </location>
</feature>
<feature type="transmembrane region" description="Helical" evidence="1">
    <location>
        <begin position="20"/>
        <end position="41"/>
    </location>
</feature>
<dbReference type="Gene3D" id="3.30.70.1320">
    <property type="entry name" value="Multidrug efflux transporter AcrB pore domain like"/>
    <property type="match status" value="1"/>
</dbReference>
<proteinExistence type="predicted"/>
<dbReference type="SUPFAM" id="SSF82866">
    <property type="entry name" value="Multidrug efflux transporter AcrB transmembrane domain"/>
    <property type="match status" value="2"/>
</dbReference>
<dbReference type="InterPro" id="IPR027463">
    <property type="entry name" value="AcrB_DN_DC_subdom"/>
</dbReference>
<dbReference type="Gene3D" id="1.20.1640.10">
    <property type="entry name" value="Multidrug efflux transporter AcrB transmembrane domain"/>
    <property type="match status" value="2"/>
</dbReference>
<dbReference type="Gene3D" id="3.30.2090.10">
    <property type="entry name" value="Multidrug efflux transporter AcrB TolC docking domain, DN and DC subdomains"/>
    <property type="match status" value="2"/>
</dbReference>
<dbReference type="SUPFAM" id="SSF82714">
    <property type="entry name" value="Multidrug efflux transporter AcrB TolC docking domain, DN and DC subdomains"/>
    <property type="match status" value="2"/>
</dbReference>
<feature type="transmembrane region" description="Helical" evidence="1">
    <location>
        <begin position="397"/>
        <end position="421"/>
    </location>
</feature>
<gene>
    <name evidence="2" type="ORF">AA0228_2832</name>
</gene>
<dbReference type="PANTHER" id="PTHR32063">
    <property type="match status" value="1"/>
</dbReference>
<evidence type="ECO:0000313" key="3">
    <source>
        <dbReference type="Proteomes" id="UP001061070"/>
    </source>
</evidence>
<dbReference type="PANTHER" id="PTHR32063:SF8">
    <property type="entry name" value="CATION EFFLUX PROTEIN"/>
    <property type="match status" value="1"/>
</dbReference>
<feature type="transmembrane region" description="Helical" evidence="1">
    <location>
        <begin position="945"/>
        <end position="968"/>
    </location>
</feature>
<dbReference type="EMBL" id="BAQW01000013">
    <property type="protein sequence ID" value="GBR16667.1"/>
    <property type="molecule type" value="Genomic_DNA"/>
</dbReference>
<keyword evidence="1" id="KW-0472">Membrane</keyword>
<name>A0ABQ0QF40_9PROT</name>
<reference evidence="2" key="1">
    <citation type="submission" date="2013-04" db="EMBL/GenBank/DDBJ databases">
        <title>The genome sequencing project of 58 acetic acid bacteria.</title>
        <authorList>
            <person name="Okamoto-Kainuma A."/>
            <person name="Ishikawa M."/>
            <person name="Umino S."/>
            <person name="Koizumi Y."/>
            <person name="Shiwa Y."/>
            <person name="Yoshikawa H."/>
            <person name="Matsutani M."/>
            <person name="Matsushita K."/>
        </authorList>
    </citation>
    <scope>NUCLEOTIDE SEQUENCE</scope>
    <source>
        <strain evidence="2">NRIC 0228</strain>
    </source>
</reference>
<keyword evidence="1" id="KW-1133">Transmembrane helix</keyword>
<dbReference type="Pfam" id="PF00873">
    <property type="entry name" value="ACR_tran"/>
    <property type="match status" value="1"/>
</dbReference>
<feature type="transmembrane region" description="Helical" evidence="1">
    <location>
        <begin position="1027"/>
        <end position="1051"/>
    </location>
</feature>
<feature type="transmembrane region" description="Helical" evidence="1">
    <location>
        <begin position="891"/>
        <end position="914"/>
    </location>
</feature>
<comment type="caution">
    <text evidence="2">The sequence shown here is derived from an EMBL/GenBank/DDBJ whole genome shotgun (WGS) entry which is preliminary data.</text>
</comment>